<proteinExistence type="predicted"/>
<dbReference type="InterPro" id="IPR021617">
    <property type="entry name" value="DUF3231"/>
</dbReference>
<gene>
    <name evidence="1" type="ORF">KD144_07710</name>
</gene>
<dbReference type="InterPro" id="IPR012347">
    <property type="entry name" value="Ferritin-like"/>
</dbReference>
<dbReference type="RefSeq" id="WP_152116073.1">
    <property type="nucleotide sequence ID" value="NZ_JAGTPX020000007.1"/>
</dbReference>
<sequence>MPNIFEAVTNTLKTLVVDESNSPLHTGEVTSCWTYYTSIKEFIRFEEVGLNTTVDDEVREMLTDAIKLCEKQVTQLEEFMKKEGIPLPELPASKPASDPNDIPLGAKSTDDEITNGVGIKVATAIMQCATGQAQSIRNDLGLMWVKFHLEMVTFGTTLKTLMQKRGWIRVPPYYYPPGMPKQ</sequence>
<comment type="caution">
    <text evidence="1">The sequence shown here is derived from an EMBL/GenBank/DDBJ whole genome shotgun (WGS) entry which is preliminary data.</text>
</comment>
<dbReference type="EMBL" id="JAGTPX010000006">
    <property type="protein sequence ID" value="MBR8669427.1"/>
    <property type="molecule type" value="Genomic_DNA"/>
</dbReference>
<accession>A0A941GBA8</accession>
<evidence type="ECO:0000313" key="1">
    <source>
        <dbReference type="EMBL" id="MBR8669427.1"/>
    </source>
</evidence>
<dbReference type="Pfam" id="PF11553">
    <property type="entry name" value="DUF3231"/>
    <property type="match status" value="1"/>
</dbReference>
<name>A0A941GBA8_NIACI</name>
<organism evidence="1">
    <name type="scientific">Niallia circulans</name>
    <name type="common">Bacillus circulans</name>
    <dbReference type="NCBI Taxonomy" id="1397"/>
    <lineage>
        <taxon>Bacteria</taxon>
        <taxon>Bacillati</taxon>
        <taxon>Bacillota</taxon>
        <taxon>Bacilli</taxon>
        <taxon>Bacillales</taxon>
        <taxon>Bacillaceae</taxon>
        <taxon>Niallia</taxon>
    </lineage>
</organism>
<dbReference type="AlphaFoldDB" id="A0A941GBA8"/>
<dbReference type="Gene3D" id="1.20.1260.10">
    <property type="match status" value="1"/>
</dbReference>
<protein>
    <submittedName>
        <fullName evidence="1">DUF3231 family protein</fullName>
    </submittedName>
</protein>
<reference evidence="1" key="1">
    <citation type="submission" date="2021-04" db="EMBL/GenBank/DDBJ databases">
        <title>Genomic analysis of electroactive and textile dye degrading Bacillus circulans strain: DC10 isolated from constructed wetland-microbial fuel cells treating textile dye wastewaters.</title>
        <authorList>
            <person name="Patel D.U."/>
            <person name="Desai C.R."/>
        </authorList>
    </citation>
    <scope>NUCLEOTIDE SEQUENCE</scope>
    <source>
        <strain evidence="1">DC10</strain>
    </source>
</reference>